<dbReference type="InterPro" id="IPR000086">
    <property type="entry name" value="NUDIX_hydrolase_dom"/>
</dbReference>
<dbReference type="GO" id="GO:0019693">
    <property type="term" value="P:ribose phosphate metabolic process"/>
    <property type="evidence" value="ECO:0007669"/>
    <property type="project" value="TreeGrafter"/>
</dbReference>
<dbReference type="GO" id="GO:0005634">
    <property type="term" value="C:nucleus"/>
    <property type="evidence" value="ECO:0007669"/>
    <property type="project" value="TreeGrafter"/>
</dbReference>
<dbReference type="Pfam" id="PF00293">
    <property type="entry name" value="NUDIX"/>
    <property type="match status" value="1"/>
</dbReference>
<sequence length="244" mass="27257">MRNIRESMARLQSQAKSLVELAQSFLWQADDSQGQKMSLSAAKVTEREKLPEADAVWTKLVRIKYQDPKDRPRTWESAERTTRPEGSDIDGVGIVPAGLIDAGETAEQCAIRELKEETGYVGVPLATSPIMFNDPGFCNTNLRMVHLTVDMSLPENQNPQSQLEDDEFIEVFHVPLYRLWDECKRLEAEGCAIDARVGTLAEGLELAKSFGFENVLGFFTLLTILKVGTRIRPVGLLTQATNSR</sequence>
<organism evidence="4 5">
    <name type="scientific">Parascedosporium putredinis</name>
    <dbReference type="NCBI Taxonomy" id="1442378"/>
    <lineage>
        <taxon>Eukaryota</taxon>
        <taxon>Fungi</taxon>
        <taxon>Dikarya</taxon>
        <taxon>Ascomycota</taxon>
        <taxon>Pezizomycotina</taxon>
        <taxon>Sordariomycetes</taxon>
        <taxon>Hypocreomycetidae</taxon>
        <taxon>Microascales</taxon>
        <taxon>Microascaceae</taxon>
        <taxon>Parascedosporium</taxon>
    </lineage>
</organism>
<dbReference type="InterPro" id="IPR020084">
    <property type="entry name" value="NUDIX_hydrolase_CS"/>
</dbReference>
<evidence type="ECO:0000313" key="5">
    <source>
        <dbReference type="Proteomes" id="UP000838763"/>
    </source>
</evidence>
<dbReference type="SUPFAM" id="SSF55811">
    <property type="entry name" value="Nudix"/>
    <property type="match status" value="1"/>
</dbReference>
<accession>A0A9P1GWH8</accession>
<dbReference type="GO" id="GO:0006753">
    <property type="term" value="P:nucleoside phosphate metabolic process"/>
    <property type="evidence" value="ECO:0007669"/>
    <property type="project" value="TreeGrafter"/>
</dbReference>
<evidence type="ECO:0000259" key="3">
    <source>
        <dbReference type="PROSITE" id="PS51462"/>
    </source>
</evidence>
<evidence type="ECO:0000256" key="1">
    <source>
        <dbReference type="ARBA" id="ARBA00022801"/>
    </source>
</evidence>
<dbReference type="OrthoDB" id="10249920at2759"/>
<name>A0A9P1GWH8_9PEZI</name>
<feature type="domain" description="Nudix hydrolase" evidence="3">
    <location>
        <begin position="56"/>
        <end position="199"/>
    </location>
</feature>
<keyword evidence="1" id="KW-0378">Hydrolase</keyword>
<evidence type="ECO:0000313" key="4">
    <source>
        <dbReference type="EMBL" id="CAI4211217.1"/>
    </source>
</evidence>
<dbReference type="PROSITE" id="PS00893">
    <property type="entry name" value="NUDIX_BOX"/>
    <property type="match status" value="1"/>
</dbReference>
<feature type="compositionally biased region" description="Basic and acidic residues" evidence="2">
    <location>
        <begin position="68"/>
        <end position="86"/>
    </location>
</feature>
<dbReference type="CDD" id="cd18888">
    <property type="entry name" value="NUDIX_ADPRase_Nudt5"/>
    <property type="match status" value="1"/>
</dbReference>
<dbReference type="EMBL" id="CALLCH030000001">
    <property type="protein sequence ID" value="CAI4211217.1"/>
    <property type="molecule type" value="Genomic_DNA"/>
</dbReference>
<protein>
    <recommendedName>
        <fullName evidence="3">Nudix hydrolase domain-containing protein</fullName>
    </recommendedName>
</protein>
<dbReference type="AlphaFoldDB" id="A0A9P1GWH8"/>
<dbReference type="InterPro" id="IPR015797">
    <property type="entry name" value="NUDIX_hydrolase-like_dom_sf"/>
</dbReference>
<dbReference type="PANTHER" id="PTHR11839:SF1">
    <property type="entry name" value="ADP-SUGAR PYROPHOSPHATASE"/>
    <property type="match status" value="1"/>
</dbReference>
<dbReference type="GO" id="GO:0005829">
    <property type="term" value="C:cytosol"/>
    <property type="evidence" value="ECO:0007669"/>
    <property type="project" value="TreeGrafter"/>
</dbReference>
<evidence type="ECO:0000256" key="2">
    <source>
        <dbReference type="SAM" id="MobiDB-lite"/>
    </source>
</evidence>
<reference evidence="4" key="1">
    <citation type="submission" date="2022-11" db="EMBL/GenBank/DDBJ databases">
        <authorList>
            <person name="Scott C."/>
            <person name="Bruce N."/>
        </authorList>
    </citation>
    <scope>NUCLEOTIDE SEQUENCE</scope>
</reference>
<dbReference type="PANTHER" id="PTHR11839">
    <property type="entry name" value="UDP/ADP-SUGAR PYROPHOSPHATASE"/>
    <property type="match status" value="1"/>
</dbReference>
<keyword evidence="5" id="KW-1185">Reference proteome</keyword>
<dbReference type="PROSITE" id="PS51462">
    <property type="entry name" value="NUDIX"/>
    <property type="match status" value="1"/>
</dbReference>
<dbReference type="GO" id="GO:0047631">
    <property type="term" value="F:ADP-ribose diphosphatase activity"/>
    <property type="evidence" value="ECO:0007669"/>
    <property type="project" value="TreeGrafter"/>
</dbReference>
<dbReference type="Proteomes" id="UP000838763">
    <property type="component" value="Unassembled WGS sequence"/>
</dbReference>
<proteinExistence type="predicted"/>
<feature type="region of interest" description="Disordered" evidence="2">
    <location>
        <begin position="68"/>
        <end position="90"/>
    </location>
</feature>
<gene>
    <name evidence="4" type="ORF">PPNO1_LOCUS1013</name>
</gene>
<comment type="caution">
    <text evidence="4">The sequence shown here is derived from an EMBL/GenBank/DDBJ whole genome shotgun (WGS) entry which is preliminary data.</text>
</comment>
<dbReference type="Gene3D" id="3.90.79.10">
    <property type="entry name" value="Nucleoside Triphosphate Pyrophosphohydrolase"/>
    <property type="match status" value="1"/>
</dbReference>